<name>E0Y1W8_9GAMM</name>
<evidence type="ECO:0000313" key="1">
    <source>
        <dbReference type="EMBL" id="ADI20659.1"/>
    </source>
</evidence>
<proteinExistence type="predicted"/>
<accession>E0Y1W8</accession>
<protein>
    <submittedName>
        <fullName evidence="1">Uncharacterized protein</fullName>
    </submittedName>
</protein>
<organism evidence="1">
    <name type="scientific">uncultured gamma proteobacterium EF100_93H11</name>
    <dbReference type="NCBI Taxonomy" id="710976"/>
    <lineage>
        <taxon>Bacteria</taxon>
        <taxon>Pseudomonadati</taxon>
        <taxon>Pseudomonadota</taxon>
        <taxon>Gammaproteobacteria</taxon>
        <taxon>environmental samples</taxon>
    </lineage>
</organism>
<sequence>MKSIDTTGYGYVIPRGFQLTPHECARLQADLETVLQQNSDIPPDRLINVHLKGKPPYAAIGASGFEQLTRDPRIVDMVEQLIGPDTE</sequence>
<dbReference type="AlphaFoldDB" id="E0Y1W8"/>
<reference evidence="1" key="1">
    <citation type="journal article" date="2011" name="Environ. Microbiol.">
        <title>Time-series analyses of Monterey Bay coastal microbial picoplankton using a 'genome proxy' microarray.</title>
        <authorList>
            <person name="Rich V.I."/>
            <person name="Pham V.D."/>
            <person name="Eppley J."/>
            <person name="Shi Y."/>
            <person name="DeLong E.F."/>
        </authorList>
    </citation>
    <scope>NUCLEOTIDE SEQUENCE</scope>
</reference>
<dbReference type="SUPFAM" id="SSF51197">
    <property type="entry name" value="Clavaminate synthase-like"/>
    <property type="match status" value="1"/>
</dbReference>
<dbReference type="EMBL" id="GU474945">
    <property type="protein sequence ID" value="ADI20659.1"/>
    <property type="molecule type" value="Genomic_DNA"/>
</dbReference>
<dbReference type="Gene3D" id="2.60.120.620">
    <property type="entry name" value="q2cbj1_9rhob like domain"/>
    <property type="match status" value="1"/>
</dbReference>